<evidence type="ECO:0000313" key="4">
    <source>
        <dbReference type="EMBL" id="KAK9288859.1"/>
    </source>
</evidence>
<keyword evidence="1" id="KW-0677">Repeat</keyword>
<dbReference type="InterPro" id="IPR002885">
    <property type="entry name" value="PPR_rpt"/>
</dbReference>
<dbReference type="GO" id="GO:0009451">
    <property type="term" value="P:RNA modification"/>
    <property type="evidence" value="ECO:0007669"/>
    <property type="project" value="InterPro"/>
</dbReference>
<name>A0AAP0S833_LIQFO</name>
<dbReference type="EMBL" id="JBBPBK010000003">
    <property type="protein sequence ID" value="KAK9288859.1"/>
    <property type="molecule type" value="Genomic_DNA"/>
</dbReference>
<feature type="repeat" description="PPR" evidence="2">
    <location>
        <begin position="114"/>
        <end position="148"/>
    </location>
</feature>
<dbReference type="PANTHER" id="PTHR24015">
    <property type="entry name" value="OS07G0578800 PROTEIN-RELATED"/>
    <property type="match status" value="1"/>
</dbReference>
<keyword evidence="3" id="KW-0812">Transmembrane</keyword>
<dbReference type="GO" id="GO:0003729">
    <property type="term" value="F:mRNA binding"/>
    <property type="evidence" value="ECO:0007669"/>
    <property type="project" value="UniProtKB-ARBA"/>
</dbReference>
<feature type="repeat" description="PPR" evidence="2">
    <location>
        <begin position="321"/>
        <end position="355"/>
    </location>
</feature>
<organism evidence="4 5">
    <name type="scientific">Liquidambar formosana</name>
    <name type="common">Formosan gum</name>
    <dbReference type="NCBI Taxonomy" id="63359"/>
    <lineage>
        <taxon>Eukaryota</taxon>
        <taxon>Viridiplantae</taxon>
        <taxon>Streptophyta</taxon>
        <taxon>Embryophyta</taxon>
        <taxon>Tracheophyta</taxon>
        <taxon>Spermatophyta</taxon>
        <taxon>Magnoliopsida</taxon>
        <taxon>eudicotyledons</taxon>
        <taxon>Gunneridae</taxon>
        <taxon>Pentapetalae</taxon>
        <taxon>Saxifragales</taxon>
        <taxon>Altingiaceae</taxon>
        <taxon>Liquidambar</taxon>
    </lineage>
</organism>
<evidence type="ECO:0000256" key="1">
    <source>
        <dbReference type="ARBA" id="ARBA00022737"/>
    </source>
</evidence>
<feature type="repeat" description="PPR" evidence="2">
    <location>
        <begin position="217"/>
        <end position="252"/>
    </location>
</feature>
<dbReference type="NCBIfam" id="TIGR00756">
    <property type="entry name" value="PPR"/>
    <property type="match status" value="6"/>
</dbReference>
<dbReference type="InterPro" id="IPR046960">
    <property type="entry name" value="PPR_At4g14850-like_plant"/>
</dbReference>
<keyword evidence="3" id="KW-1133">Transmembrane helix</keyword>
<dbReference type="Proteomes" id="UP001415857">
    <property type="component" value="Unassembled WGS sequence"/>
</dbReference>
<comment type="caution">
    <text evidence="4">The sequence shown here is derived from an EMBL/GenBank/DDBJ whole genome shotgun (WGS) entry which is preliminary data.</text>
</comment>
<keyword evidence="3" id="KW-0472">Membrane</keyword>
<proteinExistence type="predicted"/>
<evidence type="ECO:0000256" key="2">
    <source>
        <dbReference type="PROSITE-ProRule" id="PRU00708"/>
    </source>
</evidence>
<dbReference type="InterPro" id="IPR046848">
    <property type="entry name" value="E_motif"/>
</dbReference>
<protein>
    <recommendedName>
        <fullName evidence="6">Chlororespiratory reduction 21</fullName>
    </recommendedName>
</protein>
<accession>A0AAP0S833</accession>
<feature type="transmembrane region" description="Helical" evidence="3">
    <location>
        <begin position="12"/>
        <end position="38"/>
    </location>
</feature>
<dbReference type="Gene3D" id="1.25.40.10">
    <property type="entry name" value="Tetratricopeptide repeat domain"/>
    <property type="match status" value="5"/>
</dbReference>
<evidence type="ECO:0000313" key="5">
    <source>
        <dbReference type="Proteomes" id="UP001415857"/>
    </source>
</evidence>
<evidence type="ECO:0000256" key="3">
    <source>
        <dbReference type="SAM" id="Phobius"/>
    </source>
</evidence>
<dbReference type="Pfam" id="PF01535">
    <property type="entry name" value="PPR"/>
    <property type="match status" value="4"/>
</dbReference>
<dbReference type="PROSITE" id="PS51375">
    <property type="entry name" value="PPR"/>
    <property type="match status" value="6"/>
</dbReference>
<dbReference type="FunFam" id="1.25.40.10:FF:000344">
    <property type="entry name" value="Pentatricopeptide repeat-containing protein"/>
    <property type="match status" value="1"/>
</dbReference>
<sequence>MLIACLRKCPLEMGICVILYFVVLGSMTCTRTVVAIFVEMLELGFLPHLNSVSHAIRACGKLGSMEKGMLVHDSVIQNGFNLHLPIANSLISMYIRMGRLDYGRWVFDDMHDRDLVSWNSLITGYARSGNWAEAFNLFLSMKKSGSWVPNRVTFLGLLLACGQARNLVLGKSIHGLLICTGLLSDLRLGTATVDMYAKCDRVECARTIFEEDLSEKSLVSWNSLVAGYSQNGYQREAVMLFEQMNVESNLKPDSITFANVIPAYASLANSGSIRSIHTLIIKKGLDINGDVVLGTAMVDAYGKCSDIKAAKSLFTCIEKPNTATMNAMIAGYNLNHHADKGMLLFCEMLQMKVFPDAITMVMLFQSCGELGSIKQGNMAHGYCLSKGFSSHLTVANAMIDMYMRCGCVNSSGLLFSLMSLKNIVTWNTMLFGYVKIGFSAMAMKMFYQMQSEIQYKPDSVTMISIIQASASVSASQGVELVHGFIVKLGLDSETLVVNSLVDAYAKNGLIQSARVLFTQMGQLRDQSSWNVMIAGCGMNGQGMEACKLLTLMEEDGYRPNSITFTSLLSSCSHSGLIEEGCRYLDIMVKKYKILPGLEHLTCIVDMFARAGRLEEAYQLIKSLCQTSDGSPLSNCDAVWGTLLSACRMNMNMELGQLAGEKLSELAPDNCGYHTLLSNLYASGERWDEATKTRRVFEDGMLLKKPGLSVVEM</sequence>
<dbReference type="PANTHER" id="PTHR24015:SF553">
    <property type="entry name" value="DYW DOMAIN-CONTAINING PROTEIN"/>
    <property type="match status" value="1"/>
</dbReference>
<keyword evidence="5" id="KW-1185">Reference proteome</keyword>
<evidence type="ECO:0008006" key="6">
    <source>
        <dbReference type="Google" id="ProtNLM"/>
    </source>
</evidence>
<dbReference type="AlphaFoldDB" id="A0AAP0S833"/>
<dbReference type="Pfam" id="PF20431">
    <property type="entry name" value="E_motif"/>
    <property type="match status" value="1"/>
</dbReference>
<feature type="repeat" description="PPR" evidence="2">
    <location>
        <begin position="560"/>
        <end position="590"/>
    </location>
</feature>
<dbReference type="InterPro" id="IPR011990">
    <property type="entry name" value="TPR-like_helical_dom_sf"/>
</dbReference>
<reference evidence="4 5" key="1">
    <citation type="journal article" date="2024" name="Plant J.">
        <title>Genome sequences and population genomics reveal climatic adaptation and genomic divergence between two closely related sweetgum species.</title>
        <authorList>
            <person name="Xu W.Q."/>
            <person name="Ren C.Q."/>
            <person name="Zhang X.Y."/>
            <person name="Comes H.P."/>
            <person name="Liu X.H."/>
            <person name="Li Y.G."/>
            <person name="Kettle C.J."/>
            <person name="Jalonen R."/>
            <person name="Gaisberger H."/>
            <person name="Ma Y.Z."/>
            <person name="Qiu Y.X."/>
        </authorList>
    </citation>
    <scope>NUCLEOTIDE SEQUENCE [LARGE SCALE GENOMIC DNA]</scope>
    <source>
        <strain evidence="4">Hangzhou</strain>
    </source>
</reference>
<dbReference type="FunFam" id="1.25.40.10:FF:000090">
    <property type="entry name" value="Pentatricopeptide repeat-containing protein, chloroplastic"/>
    <property type="match status" value="1"/>
</dbReference>
<feature type="repeat" description="PPR" evidence="2">
    <location>
        <begin position="525"/>
        <end position="559"/>
    </location>
</feature>
<feature type="repeat" description="PPR" evidence="2">
    <location>
        <begin position="422"/>
        <end position="452"/>
    </location>
</feature>
<dbReference type="Pfam" id="PF13041">
    <property type="entry name" value="PPR_2"/>
    <property type="match status" value="4"/>
</dbReference>
<dbReference type="FunFam" id="1.25.40.10:FF:000073">
    <property type="entry name" value="Pentatricopeptide repeat-containing protein chloroplastic"/>
    <property type="match status" value="1"/>
</dbReference>
<gene>
    <name evidence="4" type="ORF">L1049_017325</name>
</gene>